<comment type="caution">
    <text evidence="1">The sequence shown here is derived from an EMBL/GenBank/DDBJ whole genome shotgun (WGS) entry which is preliminary data.</text>
</comment>
<dbReference type="PANTHER" id="PTHR36702:SF1">
    <property type="entry name" value="HOLLIDAY JUNCTION RESOLVASE"/>
    <property type="match status" value="1"/>
</dbReference>
<dbReference type="EMBL" id="JAGFBR010000008">
    <property type="protein sequence ID" value="KAH0463184.1"/>
    <property type="molecule type" value="Genomic_DNA"/>
</dbReference>
<evidence type="ECO:0000313" key="1">
    <source>
        <dbReference type="EMBL" id="KAH0463184.1"/>
    </source>
</evidence>
<evidence type="ECO:0000313" key="2">
    <source>
        <dbReference type="Proteomes" id="UP000775213"/>
    </source>
</evidence>
<organism evidence="1 2">
    <name type="scientific">Dendrobium chrysotoxum</name>
    <name type="common">Orchid</name>
    <dbReference type="NCBI Taxonomy" id="161865"/>
    <lineage>
        <taxon>Eukaryota</taxon>
        <taxon>Viridiplantae</taxon>
        <taxon>Streptophyta</taxon>
        <taxon>Embryophyta</taxon>
        <taxon>Tracheophyta</taxon>
        <taxon>Spermatophyta</taxon>
        <taxon>Magnoliopsida</taxon>
        <taxon>Liliopsida</taxon>
        <taxon>Asparagales</taxon>
        <taxon>Orchidaceae</taxon>
        <taxon>Epidendroideae</taxon>
        <taxon>Malaxideae</taxon>
        <taxon>Dendrobiinae</taxon>
        <taxon>Dendrobium</taxon>
    </lineage>
</organism>
<dbReference type="AlphaFoldDB" id="A0AAV7GN02"/>
<proteinExistence type="predicted"/>
<name>A0AAV7GN02_DENCH</name>
<dbReference type="Pfam" id="PF14868">
    <property type="entry name" value="DUF4487"/>
    <property type="match status" value="1"/>
</dbReference>
<sequence length="1030" mass="115637">MERRSWFRGNKVRVVYVDLQRGYEWKGGKLEIEQERWKVRQRRTICRAFLTPLKHQRLLRFVALTTAWTLWEESACSGVSRCMLHKTLLHTAAKYLESDIINYLSPFLILGTKASMWCRNHFQVTLTSVEEFHEEQHRSLLYQLILDSLGFSSAVISTLIKSPPFGEKVDVLIVENFIFEILSLTKVLILELKRIDLIASEALKLGQVVLDAAVKLCRAYYQALRCKATGVHVGRNEASVTGKVEEDYACHFISITACTIENLFDIGTFAASGGGSFVTILNISWKGVVCLLQLDKGVLSEKVNVEKIILTLLSLTVESLRYSAEAWSASSSVTTTLTEAKRTFLPIKFYLINSVRISSEYPCNAMNICREVVRCVVLISSLCIILSKEIHLKAATEAMTELLEPTSFLLLHTLLNSAEVKFESKLQILEWLFPHEINSFMFDQDRDIYTAAPTLDSVFDVSCDALPGAESLLLGKVYLSLNLLKVSSSLREEIILEISRKLDNLMSVLTNAYVFSSVLGLQIPVFNALGPSTGVVWQPMYSFVLSTLKTFMIVATSSCLIWMEIENFLLQNLFHPHFLCLEIVKELLSFLIRHAENDMVNQTFEKLCLLLKTVASSQPSLTPASPLRKLARSISYLLPYATPACIDQVYTIVLSEEKSDLSSLMYMALLMEGFPLGSLSDKVKIVVTRKIISTFVSFIENNSKELELGASASLSCNSGLLGLPVHALSSALCSRHIESSDAINEKVISQLLKFTITVIQTYRKAGEGMKDQYAELLGALLELISNAKHLYRYVEIREIILELQKLFVEPDAPLCRCQPYLATFLSSLSHIQIAEDVENTLTAAIWDLYHLLLRDRHWAFVHLAIAAFGHFAARTSCTQLWRFVPSDAALSFDSTTGSEANYDSFMNELKGFLEKEGALCESSPCKEQLSFLIKEGIALKRLTKTLTTMQEIPGIQSVEINGHGKCARKKRRKLPHGICEGMDLLQNGLKAMNNVLSQPDSADLKEEFSVHMSCLNDVISHLFSLYNAHL</sequence>
<protein>
    <submittedName>
        <fullName evidence="1">Uncharacterized protein</fullName>
    </submittedName>
</protein>
<keyword evidence="2" id="KW-1185">Reference proteome</keyword>
<accession>A0AAV7GN02</accession>
<dbReference type="Proteomes" id="UP000775213">
    <property type="component" value="Unassembled WGS sequence"/>
</dbReference>
<dbReference type="InterPro" id="IPR027902">
    <property type="entry name" value="DUF4487"/>
</dbReference>
<reference evidence="1 2" key="1">
    <citation type="journal article" date="2021" name="Hortic Res">
        <title>Chromosome-scale assembly of the Dendrobium chrysotoxum genome enhances the understanding of orchid evolution.</title>
        <authorList>
            <person name="Zhang Y."/>
            <person name="Zhang G.Q."/>
            <person name="Zhang D."/>
            <person name="Liu X.D."/>
            <person name="Xu X.Y."/>
            <person name="Sun W.H."/>
            <person name="Yu X."/>
            <person name="Zhu X."/>
            <person name="Wang Z.W."/>
            <person name="Zhao X."/>
            <person name="Zhong W.Y."/>
            <person name="Chen H."/>
            <person name="Yin W.L."/>
            <person name="Huang T."/>
            <person name="Niu S.C."/>
            <person name="Liu Z.J."/>
        </authorList>
    </citation>
    <scope>NUCLEOTIDE SEQUENCE [LARGE SCALE GENOMIC DNA]</scope>
    <source>
        <strain evidence="1">Lindl</strain>
    </source>
</reference>
<gene>
    <name evidence="1" type="ORF">IEQ34_007766</name>
</gene>
<dbReference type="PANTHER" id="PTHR36702">
    <property type="entry name" value="HOLLIDAY JUNCTION RESOLVASE"/>
    <property type="match status" value="1"/>
</dbReference>